<feature type="transmembrane region" description="Helical" evidence="5">
    <location>
        <begin position="305"/>
        <end position="323"/>
    </location>
</feature>
<feature type="transmembrane region" description="Helical" evidence="5">
    <location>
        <begin position="76"/>
        <end position="100"/>
    </location>
</feature>
<evidence type="ECO:0000256" key="1">
    <source>
        <dbReference type="ARBA" id="ARBA00004141"/>
    </source>
</evidence>
<organism evidence="7 8">
    <name type="scientific">Gryllotalpicola reticulitermitis</name>
    <dbReference type="NCBI Taxonomy" id="1184153"/>
    <lineage>
        <taxon>Bacteria</taxon>
        <taxon>Bacillati</taxon>
        <taxon>Actinomycetota</taxon>
        <taxon>Actinomycetes</taxon>
        <taxon>Micrococcales</taxon>
        <taxon>Microbacteriaceae</taxon>
        <taxon>Gryllotalpicola</taxon>
    </lineage>
</organism>
<reference evidence="8" key="1">
    <citation type="journal article" date="2019" name="Int. J. Syst. Evol. Microbiol.">
        <title>The Global Catalogue of Microorganisms (GCM) 10K type strain sequencing project: providing services to taxonomists for standard genome sequencing and annotation.</title>
        <authorList>
            <consortium name="The Broad Institute Genomics Platform"/>
            <consortium name="The Broad Institute Genome Sequencing Center for Infectious Disease"/>
            <person name="Wu L."/>
            <person name="Ma J."/>
        </authorList>
    </citation>
    <scope>NUCLEOTIDE SEQUENCE [LARGE SCALE GENOMIC DNA]</scope>
    <source>
        <strain evidence="8">CGMCC 1.10363</strain>
    </source>
</reference>
<feature type="transmembrane region" description="Helical" evidence="5">
    <location>
        <begin position="234"/>
        <end position="250"/>
    </location>
</feature>
<dbReference type="InterPro" id="IPR049453">
    <property type="entry name" value="Memb_transporter_dom"/>
</dbReference>
<keyword evidence="3 5" id="KW-1133">Transmembrane helix</keyword>
<evidence type="ECO:0000256" key="5">
    <source>
        <dbReference type="SAM" id="Phobius"/>
    </source>
</evidence>
<keyword evidence="8" id="KW-1185">Reference proteome</keyword>
<dbReference type="RefSeq" id="WP_390226866.1">
    <property type="nucleotide sequence ID" value="NZ_JBHSCN010000002.1"/>
</dbReference>
<proteinExistence type="predicted"/>
<feature type="transmembrane region" description="Helical" evidence="5">
    <location>
        <begin position="262"/>
        <end position="279"/>
    </location>
</feature>
<evidence type="ECO:0000313" key="7">
    <source>
        <dbReference type="EMBL" id="MFC4242082.1"/>
    </source>
</evidence>
<feature type="transmembrane region" description="Helical" evidence="5">
    <location>
        <begin position="335"/>
        <end position="353"/>
    </location>
</feature>
<protein>
    <submittedName>
        <fullName evidence="7">FUSC family protein</fullName>
    </submittedName>
</protein>
<accession>A0ABV8Q3S8</accession>
<evidence type="ECO:0000259" key="6">
    <source>
        <dbReference type="Pfam" id="PF13515"/>
    </source>
</evidence>
<keyword evidence="4 5" id="KW-0472">Membrane</keyword>
<dbReference type="Pfam" id="PF13515">
    <property type="entry name" value="FUSC_2"/>
    <property type="match status" value="1"/>
</dbReference>
<gene>
    <name evidence="7" type="ORF">ACFOYW_01750</name>
</gene>
<feature type="transmembrane region" description="Helical" evidence="5">
    <location>
        <begin position="12"/>
        <end position="34"/>
    </location>
</feature>
<feature type="transmembrane region" description="Helical" evidence="5">
    <location>
        <begin position="40"/>
        <end position="56"/>
    </location>
</feature>
<feature type="transmembrane region" description="Helical" evidence="5">
    <location>
        <begin position="211"/>
        <end position="228"/>
    </location>
</feature>
<comment type="caution">
    <text evidence="7">The sequence shown here is derived from an EMBL/GenBank/DDBJ whole genome shotgun (WGS) entry which is preliminary data.</text>
</comment>
<feature type="transmembrane region" description="Helical" evidence="5">
    <location>
        <begin position="156"/>
        <end position="177"/>
    </location>
</feature>
<evidence type="ECO:0000256" key="2">
    <source>
        <dbReference type="ARBA" id="ARBA00022692"/>
    </source>
</evidence>
<evidence type="ECO:0000256" key="3">
    <source>
        <dbReference type="ARBA" id="ARBA00022989"/>
    </source>
</evidence>
<comment type="subcellular location">
    <subcellularLocation>
        <location evidence="1">Membrane</location>
        <topology evidence="1">Multi-pass membrane protein</topology>
    </subcellularLocation>
</comment>
<dbReference type="Proteomes" id="UP001595900">
    <property type="component" value="Unassembled WGS sequence"/>
</dbReference>
<sequence length="480" mass="50254">MNSSPFGARVRDGARFAVASVVAALLSFWTIAYFARHDALVVQLCISGVIIALSIVRSDERRSAAGAGGGERMPAWALWLARLAMVPLVALLGTVLGRLVPDDPELGFALIGVPLVLAIWVRRFGPVWTRLGSLWSFPFIASLVTPAAAITRGAGVWWGALAALIAVAWGSVLGWLVSASAAAAPTGERAALATRGRPAAGSRRLAASDRMAIHLAISLAAAILLGWWLLPAHLGWLVLTAFIVNSGNRGRADVVYKGVQRLVGAGVGTILATAVGTLFDPGDSGALVAMFVVLGIGALLRPASYAWWAAAMTGALALLYGYLGEGGVSFLGERLLAILIGGAVAIAASYFVVPVRSIDVVRRRTADLLGLGREILTADRSDPAYPELRARVPDASARVRQLAPPFHALRFVTSGRSPAARRTADLIDRATALGESLEGFALTPSRELGAELGAELGSVRELLLAFRGAGRVEKSRSDAQ</sequence>
<dbReference type="EMBL" id="JBHSCN010000002">
    <property type="protein sequence ID" value="MFC4242082.1"/>
    <property type="molecule type" value="Genomic_DNA"/>
</dbReference>
<feature type="domain" description="Integral membrane bound transporter" evidence="6">
    <location>
        <begin position="222"/>
        <end position="347"/>
    </location>
</feature>
<name>A0ABV8Q3S8_9MICO</name>
<keyword evidence="2 5" id="KW-0812">Transmembrane</keyword>
<evidence type="ECO:0000313" key="8">
    <source>
        <dbReference type="Proteomes" id="UP001595900"/>
    </source>
</evidence>
<evidence type="ECO:0000256" key="4">
    <source>
        <dbReference type="ARBA" id="ARBA00023136"/>
    </source>
</evidence>
<feature type="transmembrane region" description="Helical" evidence="5">
    <location>
        <begin position="106"/>
        <end position="124"/>
    </location>
</feature>
<feature type="transmembrane region" description="Helical" evidence="5">
    <location>
        <begin position="131"/>
        <end position="150"/>
    </location>
</feature>
<feature type="transmembrane region" description="Helical" evidence="5">
    <location>
        <begin position="285"/>
        <end position="300"/>
    </location>
</feature>